<evidence type="ECO:0000313" key="2">
    <source>
        <dbReference type="EMBL" id="OGN09113.1"/>
    </source>
</evidence>
<keyword evidence="1" id="KW-0472">Membrane</keyword>
<name>A0A1F8F7J2_9BACT</name>
<dbReference type="EMBL" id="MGJP01000044">
    <property type="protein sequence ID" value="OGN09113.1"/>
    <property type="molecule type" value="Genomic_DNA"/>
</dbReference>
<feature type="transmembrane region" description="Helical" evidence="1">
    <location>
        <begin position="77"/>
        <end position="97"/>
    </location>
</feature>
<keyword evidence="1" id="KW-0812">Transmembrane</keyword>
<comment type="caution">
    <text evidence="2">The sequence shown here is derived from an EMBL/GenBank/DDBJ whole genome shotgun (WGS) entry which is preliminary data.</text>
</comment>
<evidence type="ECO:0000313" key="3">
    <source>
        <dbReference type="Proteomes" id="UP000177167"/>
    </source>
</evidence>
<organism evidence="2 3">
    <name type="scientific">Candidatus Yanofskybacteria bacterium RIFCSPHIGHO2_02_FULL_41_11</name>
    <dbReference type="NCBI Taxonomy" id="1802675"/>
    <lineage>
        <taxon>Bacteria</taxon>
        <taxon>Candidatus Yanofskyibacteriota</taxon>
    </lineage>
</organism>
<dbReference type="AlphaFoldDB" id="A0A1F8F7J2"/>
<gene>
    <name evidence="2" type="ORF">A3J46_05160</name>
</gene>
<sequence length="162" mass="18440">MRRIYWILFAEAFLIGVVLPVLESFFYSLGESSADTMYEFRRGPGYAFLAFALYFSIGFINAGFFKGNRLKDYIKSTVLIVVVLVLSSLLLFLYGLIFAFKTWSIEVLVWLLFSQLVFPLILLFRNTAYFLGFAGLLVGGAVKFYLKSKTDSEQVIANNLNL</sequence>
<protein>
    <submittedName>
        <fullName evidence="2">Uncharacterized protein</fullName>
    </submittedName>
</protein>
<reference evidence="2 3" key="1">
    <citation type="journal article" date="2016" name="Nat. Commun.">
        <title>Thousands of microbial genomes shed light on interconnected biogeochemical processes in an aquifer system.</title>
        <authorList>
            <person name="Anantharaman K."/>
            <person name="Brown C.T."/>
            <person name="Hug L.A."/>
            <person name="Sharon I."/>
            <person name="Castelle C.J."/>
            <person name="Probst A.J."/>
            <person name="Thomas B.C."/>
            <person name="Singh A."/>
            <person name="Wilkins M.J."/>
            <person name="Karaoz U."/>
            <person name="Brodie E.L."/>
            <person name="Williams K.H."/>
            <person name="Hubbard S.S."/>
            <person name="Banfield J.F."/>
        </authorList>
    </citation>
    <scope>NUCLEOTIDE SEQUENCE [LARGE SCALE GENOMIC DNA]</scope>
</reference>
<feature type="transmembrane region" description="Helical" evidence="1">
    <location>
        <begin position="128"/>
        <end position="146"/>
    </location>
</feature>
<keyword evidence="1" id="KW-1133">Transmembrane helix</keyword>
<accession>A0A1F8F7J2</accession>
<feature type="transmembrane region" description="Helical" evidence="1">
    <location>
        <begin position="7"/>
        <end position="26"/>
    </location>
</feature>
<dbReference type="Proteomes" id="UP000177167">
    <property type="component" value="Unassembled WGS sequence"/>
</dbReference>
<proteinExistence type="predicted"/>
<feature type="transmembrane region" description="Helical" evidence="1">
    <location>
        <begin position="46"/>
        <end position="65"/>
    </location>
</feature>
<evidence type="ECO:0000256" key="1">
    <source>
        <dbReference type="SAM" id="Phobius"/>
    </source>
</evidence>